<keyword evidence="3" id="KW-0805">Transcription regulation</keyword>
<dbReference type="AlphaFoldDB" id="A0A6G0VJF5"/>
<dbReference type="PANTHER" id="PTHR21411">
    <property type="entry name" value="APONTIC"/>
    <property type="match status" value="1"/>
</dbReference>
<keyword evidence="4" id="KW-0804">Transcription</keyword>
<evidence type="ECO:0000259" key="6">
    <source>
        <dbReference type="Pfam" id="PF13873"/>
    </source>
</evidence>
<evidence type="ECO:0000256" key="5">
    <source>
        <dbReference type="ARBA" id="ARBA00025466"/>
    </source>
</evidence>
<keyword evidence="8" id="KW-1185">Reference proteome</keyword>
<accession>A0A6G0VJF5</accession>
<comment type="caution">
    <text evidence="7">The sequence shown here is derived from an EMBL/GenBank/DDBJ whole genome shotgun (WGS) entry which is preliminary data.</text>
</comment>
<sequence>SKFKKEARTYAEKSVLLDIVTEHFNIIECKKTDEVSVKLKNAEWQKIAEKFTATSSTYPRDSHSLKTLWENLKRKAKAALAMQADNNYGTGGRKAKKVVADPIVDMVVGLIRPHVEPFHNIYDDNYEECRSNITTDKKDTNEFEEIIVNDVLYPEDINNDEDDDILLQNNWSQYNPAMMKTQISAALRQPSKASVSIPSTSKMSTYDFMSEDIQPTA</sequence>
<name>A0A6G0VJF5_APHCR</name>
<evidence type="ECO:0000313" key="7">
    <source>
        <dbReference type="EMBL" id="KAF0685879.1"/>
    </source>
</evidence>
<dbReference type="InterPro" id="IPR028002">
    <property type="entry name" value="Myb_DNA-bind_5"/>
</dbReference>
<feature type="domain" description="Myb/SANT-like DNA-binding" evidence="6">
    <location>
        <begin position="9"/>
        <end position="81"/>
    </location>
</feature>
<evidence type="ECO:0000256" key="3">
    <source>
        <dbReference type="ARBA" id="ARBA00023015"/>
    </source>
</evidence>
<feature type="non-terminal residue" evidence="7">
    <location>
        <position position="217"/>
    </location>
</feature>
<proteinExistence type="predicted"/>
<evidence type="ECO:0000256" key="4">
    <source>
        <dbReference type="ARBA" id="ARBA00023163"/>
    </source>
</evidence>
<reference evidence="7 8" key="1">
    <citation type="submission" date="2019-08" db="EMBL/GenBank/DDBJ databases">
        <title>Whole genome of Aphis craccivora.</title>
        <authorList>
            <person name="Voronova N.V."/>
            <person name="Shulinski R.S."/>
            <person name="Bandarenka Y.V."/>
            <person name="Zhorov D.G."/>
            <person name="Warner D."/>
        </authorList>
    </citation>
    <scope>NUCLEOTIDE SEQUENCE [LARGE SCALE GENOMIC DNA]</scope>
    <source>
        <strain evidence="7">180601</strain>
        <tissue evidence="7">Whole Body</tissue>
    </source>
</reference>
<dbReference type="PANTHER" id="PTHR21411:SF0">
    <property type="entry name" value="REGULATORY PROTEIN ZESTE"/>
    <property type="match status" value="1"/>
</dbReference>
<evidence type="ECO:0000256" key="1">
    <source>
        <dbReference type="ARBA" id="ARBA00011764"/>
    </source>
</evidence>
<organism evidence="7 8">
    <name type="scientific">Aphis craccivora</name>
    <name type="common">Cowpea aphid</name>
    <dbReference type="NCBI Taxonomy" id="307492"/>
    <lineage>
        <taxon>Eukaryota</taxon>
        <taxon>Metazoa</taxon>
        <taxon>Ecdysozoa</taxon>
        <taxon>Arthropoda</taxon>
        <taxon>Hexapoda</taxon>
        <taxon>Insecta</taxon>
        <taxon>Pterygota</taxon>
        <taxon>Neoptera</taxon>
        <taxon>Paraneoptera</taxon>
        <taxon>Hemiptera</taxon>
        <taxon>Sternorrhyncha</taxon>
        <taxon>Aphidomorpha</taxon>
        <taxon>Aphidoidea</taxon>
        <taxon>Aphididae</taxon>
        <taxon>Aphidini</taxon>
        <taxon>Aphis</taxon>
        <taxon>Aphis</taxon>
    </lineage>
</organism>
<dbReference type="EMBL" id="VUJU01016958">
    <property type="protein sequence ID" value="KAF0685879.1"/>
    <property type="molecule type" value="Genomic_DNA"/>
</dbReference>
<dbReference type="Proteomes" id="UP000478052">
    <property type="component" value="Unassembled WGS sequence"/>
</dbReference>
<evidence type="ECO:0000256" key="2">
    <source>
        <dbReference type="ARBA" id="ARBA00016807"/>
    </source>
</evidence>
<dbReference type="OrthoDB" id="6629379at2759"/>
<evidence type="ECO:0000313" key="8">
    <source>
        <dbReference type="Proteomes" id="UP000478052"/>
    </source>
</evidence>
<comment type="subunit">
    <text evidence="1">Self-associates forming complexes of several hundred monomers.</text>
</comment>
<feature type="non-terminal residue" evidence="7">
    <location>
        <position position="1"/>
    </location>
</feature>
<comment type="function">
    <text evidence="5">Involved in transvection phenomena (= synapsis-dependent gene expression), where the synaptic pairing of chromosomes carrying genes with which zeste interacts influences the expression of these genes. Zeste binds to DNA and stimulates transcription from a nearby promoter.</text>
</comment>
<dbReference type="Pfam" id="PF13873">
    <property type="entry name" value="Myb_DNA-bind_5"/>
    <property type="match status" value="1"/>
</dbReference>
<protein>
    <recommendedName>
        <fullName evidence="2">Regulatory protein zeste</fullName>
    </recommendedName>
</protein>
<gene>
    <name evidence="7" type="ORF">FWK35_00035368</name>
</gene>